<dbReference type="EMBL" id="RFFH01000022">
    <property type="protein sequence ID" value="RMI28410.1"/>
    <property type="molecule type" value="Genomic_DNA"/>
</dbReference>
<name>A0A3M2KVE4_9NOCA</name>
<dbReference type="AlphaFoldDB" id="A0A3M2KVE4"/>
<evidence type="ECO:0000313" key="2">
    <source>
        <dbReference type="Proteomes" id="UP000279275"/>
    </source>
</evidence>
<accession>A0A3M2KVE4</accession>
<dbReference type="InterPro" id="IPR011048">
    <property type="entry name" value="Haem_d1_sf"/>
</dbReference>
<protein>
    <submittedName>
        <fullName evidence="1">Uncharacterized protein</fullName>
    </submittedName>
</protein>
<dbReference type="SUPFAM" id="SSF51004">
    <property type="entry name" value="C-terminal (heme d1) domain of cytochrome cd1-nitrite reductase"/>
    <property type="match status" value="1"/>
</dbReference>
<comment type="caution">
    <text evidence="1">The sequence shown here is derived from an EMBL/GenBank/DDBJ whole genome shotgun (WGS) entry which is preliminary data.</text>
</comment>
<evidence type="ECO:0000313" key="1">
    <source>
        <dbReference type="EMBL" id="RMI28410.1"/>
    </source>
</evidence>
<dbReference type="Proteomes" id="UP000279275">
    <property type="component" value="Unassembled WGS sequence"/>
</dbReference>
<gene>
    <name evidence="1" type="ORF">EBN03_30650</name>
</gene>
<reference evidence="1 2" key="1">
    <citation type="submission" date="2018-10" db="EMBL/GenBank/DDBJ databases">
        <title>Isolation from cow dung.</title>
        <authorList>
            <person name="Ling L."/>
        </authorList>
    </citation>
    <scope>NUCLEOTIDE SEQUENCE [LARGE SCALE GENOMIC DNA]</scope>
    <source>
        <strain evidence="1 2">NEAU-LL90</strain>
    </source>
</reference>
<sequence length="322" mass="33217">MTGWAHGTVAVTSQSVPRGVLLSSVHPGDSASDWTDFVGVGPAGTGIRVEVPRNSDGMAQPTAVFCRNSDCADLALAAASETDYAAIGVSPEDGFAVALVDSYGGGPQVIDTSVCRASGCTATSHVPVRSVGRLVPSIVGRGGDGLVVAYADAHQLHVISVDHQGAEPVTTSTGDVPQSDPSVTSIDVLPDGRPVLAVVDGDDYSTWLAICRDPQCHNVDNRKIMDGRRLLGPGAVVMAGSDGRPLVAGLDRDGNVTVYSCDDTECGTVTPRIIAGYDPTASSLTGTLDAGGRPVISTWTRHYSDNLSLVGSTRCDRRRCGA</sequence>
<keyword evidence="2" id="KW-1185">Reference proteome</keyword>
<organism evidence="1 2">
    <name type="scientific">Nocardia stercoris</name>
    <dbReference type="NCBI Taxonomy" id="2483361"/>
    <lineage>
        <taxon>Bacteria</taxon>
        <taxon>Bacillati</taxon>
        <taxon>Actinomycetota</taxon>
        <taxon>Actinomycetes</taxon>
        <taxon>Mycobacteriales</taxon>
        <taxon>Nocardiaceae</taxon>
        <taxon>Nocardia</taxon>
    </lineage>
</organism>
<proteinExistence type="predicted"/>